<gene>
    <name evidence="1" type="ORF">CHS0354_018956</name>
</gene>
<sequence length="172" mass="19420">MGCQGSEETRTNKRPTQIIQWRQWCPPENGSSQTHRGGGATNAALKSSIDYTSIYASKPYTGSKAATRIFLRSSKSDYTKDHVVDCRGTKAASTQDKWHVTHRPPHIRANGSLSSFSSTRTYSGMVRSMRRLFVSICRRLTCRLYLAVEDTQGNPFNVTRFYTSHYNVNNDV</sequence>
<proteinExistence type="predicted"/>
<organism evidence="1 2">
    <name type="scientific">Potamilus streckersoni</name>
    <dbReference type="NCBI Taxonomy" id="2493646"/>
    <lineage>
        <taxon>Eukaryota</taxon>
        <taxon>Metazoa</taxon>
        <taxon>Spiralia</taxon>
        <taxon>Lophotrochozoa</taxon>
        <taxon>Mollusca</taxon>
        <taxon>Bivalvia</taxon>
        <taxon>Autobranchia</taxon>
        <taxon>Heteroconchia</taxon>
        <taxon>Palaeoheterodonta</taxon>
        <taxon>Unionida</taxon>
        <taxon>Unionoidea</taxon>
        <taxon>Unionidae</taxon>
        <taxon>Ambleminae</taxon>
        <taxon>Lampsilini</taxon>
        <taxon>Potamilus</taxon>
    </lineage>
</organism>
<evidence type="ECO:0000313" key="1">
    <source>
        <dbReference type="EMBL" id="KAK3604716.1"/>
    </source>
</evidence>
<protein>
    <submittedName>
        <fullName evidence="1">Uncharacterized protein</fullName>
    </submittedName>
</protein>
<name>A0AAE0T6L5_9BIVA</name>
<comment type="caution">
    <text evidence="1">The sequence shown here is derived from an EMBL/GenBank/DDBJ whole genome shotgun (WGS) entry which is preliminary data.</text>
</comment>
<accession>A0AAE0T6L5</accession>
<dbReference type="EMBL" id="JAEAOA010001159">
    <property type="protein sequence ID" value="KAK3604716.1"/>
    <property type="molecule type" value="Genomic_DNA"/>
</dbReference>
<dbReference type="AlphaFoldDB" id="A0AAE0T6L5"/>
<reference evidence="1" key="1">
    <citation type="journal article" date="2021" name="Genome Biol. Evol.">
        <title>A High-Quality Reference Genome for a Parasitic Bivalve with Doubly Uniparental Inheritance (Bivalvia: Unionida).</title>
        <authorList>
            <person name="Smith C.H."/>
        </authorList>
    </citation>
    <scope>NUCLEOTIDE SEQUENCE</scope>
    <source>
        <strain evidence="1">CHS0354</strain>
    </source>
</reference>
<reference evidence="1" key="3">
    <citation type="submission" date="2023-05" db="EMBL/GenBank/DDBJ databases">
        <authorList>
            <person name="Smith C.H."/>
        </authorList>
    </citation>
    <scope>NUCLEOTIDE SEQUENCE</scope>
    <source>
        <strain evidence="1">CHS0354</strain>
        <tissue evidence="1">Mantle</tissue>
    </source>
</reference>
<dbReference type="Proteomes" id="UP001195483">
    <property type="component" value="Unassembled WGS sequence"/>
</dbReference>
<evidence type="ECO:0000313" key="2">
    <source>
        <dbReference type="Proteomes" id="UP001195483"/>
    </source>
</evidence>
<keyword evidence="2" id="KW-1185">Reference proteome</keyword>
<reference evidence="1" key="2">
    <citation type="journal article" date="2021" name="Genome Biol. Evol.">
        <title>Developing a high-quality reference genome for a parasitic bivalve with doubly uniparental inheritance (Bivalvia: Unionida).</title>
        <authorList>
            <person name="Smith C.H."/>
        </authorList>
    </citation>
    <scope>NUCLEOTIDE SEQUENCE</scope>
    <source>
        <strain evidence="1">CHS0354</strain>
        <tissue evidence="1">Mantle</tissue>
    </source>
</reference>